<dbReference type="SUPFAM" id="SSF53474">
    <property type="entry name" value="alpha/beta-Hydrolases"/>
    <property type="match status" value="1"/>
</dbReference>
<dbReference type="InterPro" id="IPR022742">
    <property type="entry name" value="Hydrolase_4"/>
</dbReference>
<reference evidence="3" key="1">
    <citation type="journal article" date="2019" name="Int. J. Syst. Evol. Microbiol.">
        <title>The Global Catalogue of Microorganisms (GCM) 10K type strain sequencing project: providing services to taxonomists for standard genome sequencing and annotation.</title>
        <authorList>
            <consortium name="The Broad Institute Genomics Platform"/>
            <consortium name="The Broad Institute Genome Sequencing Center for Infectious Disease"/>
            <person name="Wu L."/>
            <person name="Ma J."/>
        </authorList>
    </citation>
    <scope>NUCLEOTIDE SEQUENCE [LARGE SCALE GENOMIC DNA]</scope>
    <source>
        <strain evidence="3">CCUG 63419</strain>
    </source>
</reference>
<dbReference type="Pfam" id="PF12146">
    <property type="entry name" value="Hydrolase_4"/>
    <property type="match status" value="1"/>
</dbReference>
<dbReference type="PANTHER" id="PTHR11614">
    <property type="entry name" value="PHOSPHOLIPASE-RELATED"/>
    <property type="match status" value="1"/>
</dbReference>
<name>A0ABW3HJA4_9GAMM</name>
<protein>
    <submittedName>
        <fullName evidence="2">Alpha/beta hydrolase</fullName>
    </submittedName>
</protein>
<evidence type="ECO:0000259" key="1">
    <source>
        <dbReference type="Pfam" id="PF12146"/>
    </source>
</evidence>
<proteinExistence type="predicted"/>
<sequence length="322" mass="36491">MTSFTPTAARRALKPLDLDVRAPWPEALADYARFYGLDRLSLEAPHPTRHDIGTIEAWGYDIATQVFLPEAPIKPRGTLLILHGYFDHAGLFTHPIRVGLAQGYAVVVIDLPGHGLSSGKPSEIDDFSHYQEVLRDLIAVLSPQLPKPWVAVGQSTGGGILFDHILSSLANGQRPYFARVQLWAPLVRITKWRQVTTAYTLLGRFKRSVPRHFKHSSHDPEFIDLIWHKDPFQLREVPLKWVGAMIRWDKHLQSLPACRYPISLVQGEADDTVDWRYNLGFIEKRTYVERAIMVPGAGHHLANESDEYRQPVLSALVRHVLI</sequence>
<dbReference type="RefSeq" id="WP_340675715.1">
    <property type="nucleotide sequence ID" value="NZ_JBHTIT010000001.1"/>
</dbReference>
<gene>
    <name evidence="2" type="ORF">ACFQ0F_10670</name>
</gene>
<dbReference type="EMBL" id="JBHTIT010000001">
    <property type="protein sequence ID" value="MFD0950847.1"/>
    <property type="molecule type" value="Genomic_DNA"/>
</dbReference>
<dbReference type="Gene3D" id="3.40.50.1820">
    <property type="entry name" value="alpha/beta hydrolase"/>
    <property type="match status" value="1"/>
</dbReference>
<dbReference type="Proteomes" id="UP001597044">
    <property type="component" value="Unassembled WGS sequence"/>
</dbReference>
<dbReference type="GO" id="GO:0016787">
    <property type="term" value="F:hydrolase activity"/>
    <property type="evidence" value="ECO:0007669"/>
    <property type="project" value="UniProtKB-KW"/>
</dbReference>
<accession>A0ABW3HJA4</accession>
<dbReference type="InterPro" id="IPR051044">
    <property type="entry name" value="MAG_DAG_Lipase"/>
</dbReference>
<keyword evidence="3" id="KW-1185">Reference proteome</keyword>
<evidence type="ECO:0000313" key="3">
    <source>
        <dbReference type="Proteomes" id="UP001597044"/>
    </source>
</evidence>
<organism evidence="2 3">
    <name type="scientific">Paraperlucidibaca wandonensis</name>
    <dbReference type="NCBI Taxonomy" id="1268273"/>
    <lineage>
        <taxon>Bacteria</taxon>
        <taxon>Pseudomonadati</taxon>
        <taxon>Pseudomonadota</taxon>
        <taxon>Gammaproteobacteria</taxon>
        <taxon>Moraxellales</taxon>
        <taxon>Moraxellaceae</taxon>
        <taxon>Paraperlucidibaca</taxon>
    </lineage>
</organism>
<comment type="caution">
    <text evidence="2">The sequence shown here is derived from an EMBL/GenBank/DDBJ whole genome shotgun (WGS) entry which is preliminary data.</text>
</comment>
<evidence type="ECO:0000313" key="2">
    <source>
        <dbReference type="EMBL" id="MFD0950847.1"/>
    </source>
</evidence>
<feature type="domain" description="Serine aminopeptidase S33" evidence="1">
    <location>
        <begin position="74"/>
        <end position="306"/>
    </location>
</feature>
<keyword evidence="2" id="KW-0378">Hydrolase</keyword>
<dbReference type="InterPro" id="IPR029058">
    <property type="entry name" value="AB_hydrolase_fold"/>
</dbReference>